<dbReference type="PANTHER" id="PTHR21557">
    <property type="entry name" value="CORDON-BLEU"/>
    <property type="match status" value="1"/>
</dbReference>
<gene>
    <name evidence="3" type="ORF">JOQ06_000598</name>
</gene>
<comment type="caution">
    <text evidence="3">The sequence shown here is derived from an EMBL/GenBank/DDBJ whole genome shotgun (WGS) entry which is preliminary data.</text>
</comment>
<dbReference type="EMBL" id="JAPTMU010000023">
    <property type="protein sequence ID" value="KAJ4924358.1"/>
    <property type="molecule type" value="Genomic_DNA"/>
</dbReference>
<dbReference type="Pfam" id="PF09469">
    <property type="entry name" value="Cobl"/>
    <property type="match status" value="1"/>
</dbReference>
<proteinExistence type="predicted"/>
<feature type="domain" description="Cordon-bleu ubiquitin-like" evidence="2">
    <location>
        <begin position="93"/>
        <end position="173"/>
    </location>
</feature>
<sequence>MGEQENPLDRDHCLSVVLPGGVEKNATVHGSKPVMDLLVTLCASYHLNPSDYTVEFLSPNKNNISFKPNSPIGSLEAETIVLKPRGVEEKIRRPYMPEASVRLLINYNKSHKTVVRVNPRVALEMLLPAVCDKCEFQVETTILLKDSYSEEPLDLSKTLNEHGLREVFAKDTAAKEPEPQEAAVTQTEVITPPPLQGFLSLFRKKKKNKAATEGERSAPASPAPKKQVGDNVRGLSSSNTLPLEMPKKRRAPQPPIGASQSVPNNLGNCHVGGSQRSADSTLRSTKRRAPPLPCVNTHQEVKASVDSLTEDLRENLSDARSALAKVLTSSMSKGALVRRVRNSASSLKSMTPRRSDNGGFCVESVLEHKLPTEHEWQDPAQRKGMTTFKVVPSGKSYDPELTTEQGTVEDHPESEGSTAEPKEDPPGTETPLQHPVPPEKSLQSPKPPEKPLRSPELSQSPLRIQDSSGKPVRSQEPSKTPCRSPEPPEKPLSTPDLSQKTILVQECSEKPLGSPEPSETALQSPKTPEKPSGSPEPSETALQSPGSSKTHLQSPEPSEKPLQSPKPPEKPLGSPEPSEKPLGSPDPSEKPLGSPDISEKPLQIQQSSEKPMRSQEPSETSLQSPEPILQSQEPSEKTLQSPEPSELPSDCQIILGNEAEDQSHNGQSESKDVNHCGSLAEVKQEVVQEEEEAEDGFPPPPPPLYFEETIEEKEDASSLSSSQQPSPTSNGIHQKESSRKPAYPAPSRFAEAVALRVQRSRLRSTGKGLDAQVQSRPLGTPPSPPRSPYQNVHFAHTVVSLTDPHLGAILHSYTWVPKESAALYVLIQPWPWRNSKELCEVETSPEPPVAKAPRLPGLD</sequence>
<feature type="compositionally biased region" description="Polar residues" evidence="1">
    <location>
        <begin position="603"/>
        <end position="643"/>
    </location>
</feature>
<evidence type="ECO:0000313" key="4">
    <source>
        <dbReference type="Proteomes" id="UP001219934"/>
    </source>
</evidence>
<name>A0AAD6F8F2_9TELE</name>
<dbReference type="AlphaFoldDB" id="A0AAD6F8F2"/>
<organism evidence="3 4">
    <name type="scientific">Pogonophryne albipinna</name>
    <dbReference type="NCBI Taxonomy" id="1090488"/>
    <lineage>
        <taxon>Eukaryota</taxon>
        <taxon>Metazoa</taxon>
        <taxon>Chordata</taxon>
        <taxon>Craniata</taxon>
        <taxon>Vertebrata</taxon>
        <taxon>Euteleostomi</taxon>
        <taxon>Actinopterygii</taxon>
        <taxon>Neopterygii</taxon>
        <taxon>Teleostei</taxon>
        <taxon>Neoteleostei</taxon>
        <taxon>Acanthomorphata</taxon>
        <taxon>Eupercaria</taxon>
        <taxon>Perciformes</taxon>
        <taxon>Notothenioidei</taxon>
        <taxon>Pogonophryne</taxon>
    </lineage>
</organism>
<dbReference type="PANTHER" id="PTHR21557:SF2">
    <property type="entry name" value="CORDON-BLEU PROTEIN-LIKE 1"/>
    <property type="match status" value="1"/>
</dbReference>
<feature type="compositionally biased region" description="Polar residues" evidence="1">
    <location>
        <begin position="274"/>
        <end position="283"/>
    </location>
</feature>
<dbReference type="InterPro" id="IPR019025">
    <property type="entry name" value="Cordon-bleu_ubiquitin_domain"/>
</dbReference>
<feature type="region of interest" description="Disordered" evidence="1">
    <location>
        <begin position="206"/>
        <end position="293"/>
    </location>
</feature>
<evidence type="ECO:0000256" key="1">
    <source>
        <dbReference type="SAM" id="MobiDB-lite"/>
    </source>
</evidence>
<feature type="region of interest" description="Disordered" evidence="1">
    <location>
        <begin position="760"/>
        <end position="787"/>
    </location>
</feature>
<evidence type="ECO:0000259" key="2">
    <source>
        <dbReference type="Pfam" id="PF09469"/>
    </source>
</evidence>
<feature type="region of interest" description="Disordered" evidence="1">
    <location>
        <begin position="390"/>
        <end position="747"/>
    </location>
</feature>
<keyword evidence="4" id="KW-1185">Reference proteome</keyword>
<feature type="region of interest" description="Disordered" evidence="1">
    <location>
        <begin position="171"/>
        <end position="190"/>
    </location>
</feature>
<dbReference type="Gene3D" id="3.10.20.90">
    <property type="entry name" value="Phosphatidylinositol 3-kinase Catalytic Subunit, Chain A, domain 1"/>
    <property type="match status" value="1"/>
</dbReference>
<dbReference type="InterPro" id="IPR039895">
    <property type="entry name" value="COBL-like"/>
</dbReference>
<protein>
    <recommendedName>
        <fullName evidence="2">Cordon-bleu ubiquitin-like domain-containing protein</fullName>
    </recommendedName>
</protein>
<feature type="compositionally biased region" description="Polar residues" evidence="1">
    <location>
        <begin position="541"/>
        <end position="556"/>
    </location>
</feature>
<dbReference type="Proteomes" id="UP001219934">
    <property type="component" value="Unassembled WGS sequence"/>
</dbReference>
<feature type="compositionally biased region" description="Low complexity" evidence="1">
    <location>
        <begin position="524"/>
        <end position="540"/>
    </location>
</feature>
<feature type="compositionally biased region" description="Polar residues" evidence="1">
    <location>
        <begin position="258"/>
        <end position="267"/>
    </location>
</feature>
<dbReference type="GO" id="GO:0003785">
    <property type="term" value="F:actin monomer binding"/>
    <property type="evidence" value="ECO:0007669"/>
    <property type="project" value="InterPro"/>
</dbReference>
<feature type="compositionally biased region" description="Polar residues" evidence="1">
    <location>
        <begin position="456"/>
        <end position="468"/>
    </location>
</feature>
<feature type="compositionally biased region" description="Low complexity" evidence="1">
    <location>
        <begin position="717"/>
        <end position="729"/>
    </location>
</feature>
<feature type="compositionally biased region" description="Basic and acidic residues" evidence="1">
    <location>
        <begin position="408"/>
        <end position="425"/>
    </location>
</feature>
<evidence type="ECO:0000313" key="3">
    <source>
        <dbReference type="EMBL" id="KAJ4924358.1"/>
    </source>
</evidence>
<reference evidence="3" key="1">
    <citation type="submission" date="2022-11" db="EMBL/GenBank/DDBJ databases">
        <title>Chromosome-level genome of Pogonophryne albipinna.</title>
        <authorList>
            <person name="Jo E."/>
        </authorList>
    </citation>
    <scope>NUCLEOTIDE SEQUENCE</scope>
    <source>
        <strain evidence="3">SGF0006</strain>
        <tissue evidence="3">Muscle</tissue>
    </source>
</reference>
<accession>A0AAD6F8F2</accession>